<evidence type="ECO:0000313" key="3">
    <source>
        <dbReference type="Proteomes" id="UP000297982"/>
    </source>
</evidence>
<keyword evidence="1" id="KW-0732">Signal</keyword>
<proteinExistence type="predicted"/>
<organism evidence="2 3">
    <name type="scientific">Halobacillus salinus</name>
    <dbReference type="NCBI Taxonomy" id="192814"/>
    <lineage>
        <taxon>Bacteria</taxon>
        <taxon>Bacillati</taxon>
        <taxon>Bacillota</taxon>
        <taxon>Bacilli</taxon>
        <taxon>Bacillales</taxon>
        <taxon>Bacillaceae</taxon>
        <taxon>Halobacillus</taxon>
    </lineage>
</organism>
<sequence length="127" mass="14339">MFFRFISIVFLCFLLVACGTEPQTTPDSNATENPSPADFSKEEQADFFVIDGVVYSNVEGAQWAEGLEYTLGEQLGEIKKQRTDEEEFESFTASQLPVGTKIYETDTRLYIAIVDNKEIPYVKMIEG</sequence>
<protein>
    <recommendedName>
        <fullName evidence="4">DUF3221 domain-containing protein</fullName>
    </recommendedName>
</protein>
<dbReference type="STRING" id="192814.GCA_900166575_02696"/>
<accession>A0A4Z0GZZ1</accession>
<dbReference type="EMBL" id="SRJC01000002">
    <property type="protein sequence ID" value="TGB02935.1"/>
    <property type="molecule type" value="Genomic_DNA"/>
</dbReference>
<dbReference type="Proteomes" id="UP000297982">
    <property type="component" value="Unassembled WGS sequence"/>
</dbReference>
<gene>
    <name evidence="2" type="ORF">E4663_12355</name>
</gene>
<dbReference type="RefSeq" id="WP_135327843.1">
    <property type="nucleotide sequence ID" value="NZ_SRJC01000002.1"/>
</dbReference>
<evidence type="ECO:0000256" key="1">
    <source>
        <dbReference type="SAM" id="SignalP"/>
    </source>
</evidence>
<keyword evidence="3" id="KW-1185">Reference proteome</keyword>
<evidence type="ECO:0000313" key="2">
    <source>
        <dbReference type="EMBL" id="TGB02935.1"/>
    </source>
</evidence>
<feature type="chain" id="PRO_5039124172" description="DUF3221 domain-containing protein" evidence="1">
    <location>
        <begin position="23"/>
        <end position="127"/>
    </location>
</feature>
<dbReference type="AlphaFoldDB" id="A0A4Z0GZZ1"/>
<name>A0A4Z0GZZ1_9BACI</name>
<comment type="caution">
    <text evidence="2">The sequence shown here is derived from an EMBL/GenBank/DDBJ whole genome shotgun (WGS) entry which is preliminary data.</text>
</comment>
<dbReference type="PROSITE" id="PS51257">
    <property type="entry name" value="PROKAR_LIPOPROTEIN"/>
    <property type="match status" value="1"/>
</dbReference>
<evidence type="ECO:0008006" key="4">
    <source>
        <dbReference type="Google" id="ProtNLM"/>
    </source>
</evidence>
<feature type="signal peptide" evidence="1">
    <location>
        <begin position="1"/>
        <end position="22"/>
    </location>
</feature>
<reference evidence="2 3" key="1">
    <citation type="journal article" date="2003" name="Int. J. Syst. Evol. Microbiol.">
        <title>Halobacillus salinus sp. nov., isolated from a salt lake on the coast of the East Sea in Korea.</title>
        <authorList>
            <person name="Yoon J.H."/>
            <person name="Kang K.H."/>
            <person name="Park Y.H."/>
        </authorList>
    </citation>
    <scope>NUCLEOTIDE SEQUENCE [LARGE SCALE GENOMIC DNA]</scope>
    <source>
        <strain evidence="2 3">HSL-3</strain>
    </source>
</reference>